<dbReference type="Gene3D" id="3.40.50.1000">
    <property type="entry name" value="HAD superfamily/HAD-like"/>
    <property type="match status" value="1"/>
</dbReference>
<keyword evidence="3 5" id="KW-0479">Metal-binding</keyword>
<evidence type="ECO:0000256" key="4">
    <source>
        <dbReference type="ARBA" id="ARBA00022801"/>
    </source>
</evidence>
<dbReference type="NCBIfam" id="TIGR01484">
    <property type="entry name" value="HAD-SF-IIB"/>
    <property type="match status" value="1"/>
</dbReference>
<gene>
    <name evidence="6" type="primary">otsB</name>
    <name evidence="6" type="ORF">ACFP9W_04855</name>
</gene>
<dbReference type="InterPro" id="IPR044651">
    <property type="entry name" value="OTSB-like"/>
</dbReference>
<evidence type="ECO:0000313" key="7">
    <source>
        <dbReference type="Proteomes" id="UP001596230"/>
    </source>
</evidence>
<comment type="caution">
    <text evidence="6">The sequence shown here is derived from an EMBL/GenBank/DDBJ whole genome shotgun (WGS) entry which is preliminary data.</text>
</comment>
<comment type="cofactor">
    <cofactor evidence="5">
        <name>Mg(2+)</name>
        <dbReference type="ChEBI" id="CHEBI:18420"/>
    </cofactor>
</comment>
<dbReference type="GO" id="GO:0004805">
    <property type="term" value="F:trehalose-phosphatase activity"/>
    <property type="evidence" value="ECO:0007669"/>
    <property type="project" value="UniProtKB-EC"/>
</dbReference>
<dbReference type="PANTHER" id="PTHR43768">
    <property type="entry name" value="TREHALOSE 6-PHOSPHATE PHOSPHATASE"/>
    <property type="match status" value="1"/>
</dbReference>
<dbReference type="Pfam" id="PF02358">
    <property type="entry name" value="Trehalose_PPase"/>
    <property type="match status" value="1"/>
</dbReference>
<accession>A0ABW1VVH0</accession>
<comment type="pathway">
    <text evidence="1 5">Glycan biosynthesis; trehalose biosynthesis.</text>
</comment>
<evidence type="ECO:0000256" key="3">
    <source>
        <dbReference type="ARBA" id="ARBA00022723"/>
    </source>
</evidence>
<dbReference type="CDD" id="cd01627">
    <property type="entry name" value="HAD_TPP"/>
    <property type="match status" value="1"/>
</dbReference>
<comment type="similarity">
    <text evidence="2 5">Belongs to the trehalose phosphatase family.</text>
</comment>
<organism evidence="6 7">
    <name type="scientific">Tatumella terrea</name>
    <dbReference type="NCBI Taxonomy" id="419007"/>
    <lineage>
        <taxon>Bacteria</taxon>
        <taxon>Pseudomonadati</taxon>
        <taxon>Pseudomonadota</taxon>
        <taxon>Gammaproteobacteria</taxon>
        <taxon>Enterobacterales</taxon>
        <taxon>Erwiniaceae</taxon>
        <taxon>Tatumella</taxon>
    </lineage>
</organism>
<keyword evidence="5" id="KW-0460">Magnesium</keyword>
<evidence type="ECO:0000256" key="5">
    <source>
        <dbReference type="RuleBase" id="RU361117"/>
    </source>
</evidence>
<dbReference type="EC" id="3.1.3.12" evidence="5"/>
<dbReference type="PANTHER" id="PTHR43768:SF3">
    <property type="entry name" value="TREHALOSE 6-PHOSPHATE PHOSPHATASE"/>
    <property type="match status" value="1"/>
</dbReference>
<evidence type="ECO:0000256" key="2">
    <source>
        <dbReference type="ARBA" id="ARBA00008770"/>
    </source>
</evidence>
<proteinExistence type="inferred from homology"/>
<dbReference type="InterPro" id="IPR003337">
    <property type="entry name" value="Trehalose_PPase"/>
</dbReference>
<comment type="catalytic activity">
    <reaction evidence="5">
        <text>alpha,alpha-trehalose 6-phosphate + H2O = alpha,alpha-trehalose + phosphate</text>
        <dbReference type="Rhea" id="RHEA:23420"/>
        <dbReference type="ChEBI" id="CHEBI:15377"/>
        <dbReference type="ChEBI" id="CHEBI:16551"/>
        <dbReference type="ChEBI" id="CHEBI:43474"/>
        <dbReference type="ChEBI" id="CHEBI:58429"/>
        <dbReference type="EC" id="3.1.3.12"/>
    </reaction>
</comment>
<sequence>MQESQQALPEISSEHAAFFFDLDGTLASLQPEPDLVSVPGHVRDDLCLLHRNTSGALAIISGRPLAQIDALLAPLRLPAAGIHGAERRETDGRLTGTPVGSSILAAIEHSLTEGIIPLPGVVLEKKRVAFALHYRQAPRHRDAVRALATQVAAHFPALEVQQGKCVIELKPESVNKGVAIKKFMESPPFAGRVPVFLGDDLTDEQRFILVNQLKGISVKIGEGPTHAHYRLQNNDAVYTWIKQLLSPGAGNPHS</sequence>
<dbReference type="RefSeq" id="WP_385946882.1">
    <property type="nucleotide sequence ID" value="NZ_JBHSUB010000006.1"/>
</dbReference>
<dbReference type="SUPFAM" id="SSF56784">
    <property type="entry name" value="HAD-like"/>
    <property type="match status" value="1"/>
</dbReference>
<dbReference type="InterPro" id="IPR006379">
    <property type="entry name" value="HAD-SF_hydro_IIB"/>
</dbReference>
<dbReference type="Gene3D" id="3.30.70.1020">
    <property type="entry name" value="Trehalose-6-phosphate phosphatase related protein, domain 2"/>
    <property type="match status" value="1"/>
</dbReference>
<dbReference type="NCBIfam" id="TIGR00685">
    <property type="entry name" value="T6PP"/>
    <property type="match status" value="1"/>
</dbReference>
<name>A0ABW1VVH0_9GAMM</name>
<comment type="function">
    <text evidence="5">Removes the phosphate from trehalose 6-phosphate to produce free trehalose.</text>
</comment>
<dbReference type="InterPro" id="IPR036412">
    <property type="entry name" value="HAD-like_sf"/>
</dbReference>
<dbReference type="Proteomes" id="UP001596230">
    <property type="component" value="Unassembled WGS sequence"/>
</dbReference>
<keyword evidence="4 5" id="KW-0378">Hydrolase</keyword>
<evidence type="ECO:0000313" key="6">
    <source>
        <dbReference type="EMBL" id="MFC6377420.1"/>
    </source>
</evidence>
<evidence type="ECO:0000256" key="1">
    <source>
        <dbReference type="ARBA" id="ARBA00005199"/>
    </source>
</evidence>
<keyword evidence="7" id="KW-1185">Reference proteome</keyword>
<dbReference type="InterPro" id="IPR023214">
    <property type="entry name" value="HAD_sf"/>
</dbReference>
<protein>
    <recommendedName>
        <fullName evidence="5">Trehalose 6-phosphate phosphatase</fullName>
        <ecNumber evidence="5">3.1.3.12</ecNumber>
    </recommendedName>
</protein>
<reference evidence="7" key="1">
    <citation type="journal article" date="2019" name="Int. J. Syst. Evol. Microbiol.">
        <title>The Global Catalogue of Microorganisms (GCM) 10K type strain sequencing project: providing services to taxonomists for standard genome sequencing and annotation.</title>
        <authorList>
            <consortium name="The Broad Institute Genomics Platform"/>
            <consortium name="The Broad Institute Genome Sequencing Center for Infectious Disease"/>
            <person name="Wu L."/>
            <person name="Ma J."/>
        </authorList>
    </citation>
    <scope>NUCLEOTIDE SEQUENCE [LARGE SCALE GENOMIC DNA]</scope>
    <source>
        <strain evidence="7">CGMCC 1.18518</strain>
    </source>
</reference>
<dbReference type="EMBL" id="JBHSUB010000006">
    <property type="protein sequence ID" value="MFC6377420.1"/>
    <property type="molecule type" value="Genomic_DNA"/>
</dbReference>